<protein>
    <recommendedName>
        <fullName evidence="5 11">Proline iminopeptidase</fullName>
        <shortName evidence="11">PIP</shortName>
        <ecNumber evidence="4 11">3.4.11.5</ecNumber>
    </recommendedName>
    <alternativeName>
        <fullName evidence="10 11">Prolyl aminopeptidase</fullName>
    </alternativeName>
</protein>
<organism evidence="15 16">
    <name type="scientific">Endozoicomonas elysicola</name>
    <dbReference type="NCBI Taxonomy" id="305900"/>
    <lineage>
        <taxon>Bacteria</taxon>
        <taxon>Pseudomonadati</taxon>
        <taxon>Pseudomonadota</taxon>
        <taxon>Gammaproteobacteria</taxon>
        <taxon>Oceanospirillales</taxon>
        <taxon>Endozoicomonadaceae</taxon>
        <taxon>Endozoicomonas</taxon>
    </lineage>
</organism>
<feature type="active site" description="Proton donor" evidence="12">
    <location>
        <position position="293"/>
    </location>
</feature>
<evidence type="ECO:0000256" key="7">
    <source>
        <dbReference type="ARBA" id="ARBA00022490"/>
    </source>
</evidence>
<evidence type="ECO:0000256" key="8">
    <source>
        <dbReference type="ARBA" id="ARBA00022670"/>
    </source>
</evidence>
<comment type="similarity">
    <text evidence="3 11 13">Belongs to the peptidase S33 family.</text>
</comment>
<evidence type="ECO:0000256" key="9">
    <source>
        <dbReference type="ARBA" id="ARBA00022801"/>
    </source>
</evidence>
<evidence type="ECO:0000256" key="11">
    <source>
        <dbReference type="PIRNR" id="PIRNR006431"/>
    </source>
</evidence>
<evidence type="ECO:0000256" key="12">
    <source>
        <dbReference type="PIRSR" id="PIRSR006431-1"/>
    </source>
</evidence>
<dbReference type="GO" id="GO:0006508">
    <property type="term" value="P:proteolysis"/>
    <property type="evidence" value="ECO:0007669"/>
    <property type="project" value="UniProtKB-KW"/>
</dbReference>
<feature type="active site" evidence="12">
    <location>
        <position position="265"/>
    </location>
</feature>
<dbReference type="GO" id="GO:0004177">
    <property type="term" value="F:aminopeptidase activity"/>
    <property type="evidence" value="ECO:0007669"/>
    <property type="project" value="UniProtKB-UniRule"/>
</dbReference>
<dbReference type="Gene3D" id="3.40.50.1820">
    <property type="entry name" value="alpha/beta hydrolase"/>
    <property type="match status" value="1"/>
</dbReference>
<dbReference type="PANTHER" id="PTHR43722">
    <property type="entry name" value="PROLINE IMINOPEPTIDASE"/>
    <property type="match status" value="1"/>
</dbReference>
<gene>
    <name evidence="15" type="ORF">GV64_08050</name>
</gene>
<dbReference type="EMBL" id="JOJP01000001">
    <property type="protein sequence ID" value="KEI70698.1"/>
    <property type="molecule type" value="Genomic_DNA"/>
</dbReference>
<name>A0A081K972_9GAMM</name>
<dbReference type="PANTHER" id="PTHR43722:SF1">
    <property type="entry name" value="PROLINE IMINOPEPTIDASE"/>
    <property type="match status" value="1"/>
</dbReference>
<evidence type="ECO:0000256" key="4">
    <source>
        <dbReference type="ARBA" id="ARBA00012568"/>
    </source>
</evidence>
<evidence type="ECO:0000313" key="16">
    <source>
        <dbReference type="Proteomes" id="UP000027997"/>
    </source>
</evidence>
<evidence type="ECO:0000256" key="2">
    <source>
        <dbReference type="ARBA" id="ARBA00004496"/>
    </source>
</evidence>
<dbReference type="RefSeq" id="WP_020580693.1">
    <property type="nucleotide sequence ID" value="NZ_JOJP01000001.1"/>
</dbReference>
<evidence type="ECO:0000256" key="5">
    <source>
        <dbReference type="ARBA" id="ARBA00021843"/>
    </source>
</evidence>
<keyword evidence="16" id="KW-1185">Reference proteome</keyword>
<dbReference type="InterPro" id="IPR005944">
    <property type="entry name" value="Pro_iminopeptidase"/>
</dbReference>
<comment type="caution">
    <text evidence="15">The sequence shown here is derived from an EMBL/GenBank/DDBJ whole genome shotgun (WGS) entry which is preliminary data.</text>
</comment>
<dbReference type="SUPFAM" id="SSF53474">
    <property type="entry name" value="alpha/beta-Hydrolases"/>
    <property type="match status" value="1"/>
</dbReference>
<keyword evidence="7 11" id="KW-0963">Cytoplasm</keyword>
<accession>A0A081K972</accession>
<evidence type="ECO:0000256" key="3">
    <source>
        <dbReference type="ARBA" id="ARBA00010088"/>
    </source>
</evidence>
<keyword evidence="6 11" id="KW-0031">Aminopeptidase</keyword>
<dbReference type="Pfam" id="PF00561">
    <property type="entry name" value="Abhydrolase_1"/>
    <property type="match status" value="1"/>
</dbReference>
<comment type="catalytic activity">
    <reaction evidence="1 11 13">
        <text>Release of N-terminal proline from a peptide.</text>
        <dbReference type="EC" id="3.4.11.5"/>
    </reaction>
</comment>
<dbReference type="AlphaFoldDB" id="A0A081K972"/>
<dbReference type="InterPro" id="IPR000073">
    <property type="entry name" value="AB_hydrolase_1"/>
</dbReference>
<evidence type="ECO:0000256" key="10">
    <source>
        <dbReference type="ARBA" id="ARBA00029605"/>
    </source>
</evidence>
<evidence type="ECO:0000259" key="14">
    <source>
        <dbReference type="Pfam" id="PF00561"/>
    </source>
</evidence>
<dbReference type="PRINTS" id="PR00793">
    <property type="entry name" value="PROAMNOPTASE"/>
</dbReference>
<dbReference type="GO" id="GO:0005737">
    <property type="term" value="C:cytoplasm"/>
    <property type="evidence" value="ECO:0007669"/>
    <property type="project" value="UniProtKB-SubCell"/>
</dbReference>
<dbReference type="InterPro" id="IPR002410">
    <property type="entry name" value="Peptidase_S33"/>
</dbReference>
<evidence type="ECO:0000256" key="1">
    <source>
        <dbReference type="ARBA" id="ARBA00001585"/>
    </source>
</evidence>
<dbReference type="NCBIfam" id="TIGR01249">
    <property type="entry name" value="pro_imino_pep_1"/>
    <property type="match status" value="1"/>
</dbReference>
<feature type="domain" description="AB hydrolase-1" evidence="14">
    <location>
        <begin position="36"/>
        <end position="297"/>
    </location>
</feature>
<dbReference type="EC" id="3.4.11.5" evidence="4 11"/>
<evidence type="ECO:0000256" key="6">
    <source>
        <dbReference type="ARBA" id="ARBA00022438"/>
    </source>
</evidence>
<comment type="subcellular location">
    <subcellularLocation>
        <location evidence="2 11">Cytoplasm</location>
    </subcellularLocation>
</comment>
<sequence>MRTLYPAIKPYATRHLQVDDIHEVYIEECGSQDGIPVLFVHGGPGAGCTERDRRFFDPEKYRIILFDQRGCGRSKPHAELEQNNTALLIEDMELIRSTLGVDKWLVFGGSWGSTLSLLYAQAHPKQVSGLVVRGIFLSRQQDFDWLYKDGASRVFPDHWAHFLEPIPESERGDLLEAYYHRLFGDNELARMNAAKHWSLWEGNTATLRPNHELVDHFADPHLALSLSRIECHYFRHHSFINPNQIIEKMNLISAVPGVIVHGRYDMICPLDNAQALADHWPEADLQIIRDAGHASCEPGIVDALVRATDDFARRLAP</sequence>
<feature type="active site" description="Nucleophile" evidence="12">
    <location>
        <position position="110"/>
    </location>
</feature>
<proteinExistence type="inferred from homology"/>
<dbReference type="STRING" id="305900.GV64_08050"/>
<evidence type="ECO:0000313" key="15">
    <source>
        <dbReference type="EMBL" id="KEI70698.1"/>
    </source>
</evidence>
<keyword evidence="9 11" id="KW-0378">Hydrolase</keyword>
<dbReference type="Proteomes" id="UP000027997">
    <property type="component" value="Unassembled WGS sequence"/>
</dbReference>
<reference evidence="15 16" key="1">
    <citation type="submission" date="2014-06" db="EMBL/GenBank/DDBJ databases">
        <title>Whole Genome Sequences of Three Symbiotic Endozoicomonas Bacteria.</title>
        <authorList>
            <person name="Neave M.J."/>
            <person name="Apprill A."/>
            <person name="Voolstra C.R."/>
        </authorList>
    </citation>
    <scope>NUCLEOTIDE SEQUENCE [LARGE SCALE GENOMIC DNA]</scope>
    <source>
        <strain evidence="15 16">DSM 22380</strain>
    </source>
</reference>
<dbReference type="eggNOG" id="COG0596">
    <property type="taxonomic scope" value="Bacteria"/>
</dbReference>
<dbReference type="InterPro" id="IPR029058">
    <property type="entry name" value="AB_hydrolase_fold"/>
</dbReference>
<dbReference type="PIRSF" id="PIRSF006431">
    <property type="entry name" value="Pept_S33"/>
    <property type="match status" value="1"/>
</dbReference>
<keyword evidence="8 11" id="KW-0645">Protease</keyword>
<evidence type="ECO:0000256" key="13">
    <source>
        <dbReference type="RuleBase" id="RU003421"/>
    </source>
</evidence>